<evidence type="ECO:0000256" key="3">
    <source>
        <dbReference type="SAM" id="Coils"/>
    </source>
</evidence>
<dbReference type="InterPro" id="IPR019179">
    <property type="entry name" value="CC149"/>
</dbReference>
<organism evidence="4 5">
    <name type="scientific">Scleropages formosus</name>
    <name type="common">Asian bonytongue</name>
    <name type="synonym">Osteoglossum formosum</name>
    <dbReference type="NCBI Taxonomy" id="113540"/>
    <lineage>
        <taxon>Eukaryota</taxon>
        <taxon>Metazoa</taxon>
        <taxon>Chordata</taxon>
        <taxon>Craniata</taxon>
        <taxon>Vertebrata</taxon>
        <taxon>Euteleostomi</taxon>
        <taxon>Actinopterygii</taxon>
        <taxon>Neopterygii</taxon>
        <taxon>Teleostei</taxon>
        <taxon>Osteoglossocephala</taxon>
        <taxon>Osteoglossomorpha</taxon>
        <taxon>Osteoglossiformes</taxon>
        <taxon>Osteoglossidae</taxon>
        <taxon>Scleropages</taxon>
    </lineage>
</organism>
<proteinExistence type="inferred from homology"/>
<gene>
    <name evidence="4" type="ORF">Z043_104131</name>
</gene>
<evidence type="ECO:0000256" key="1">
    <source>
        <dbReference type="ARBA" id="ARBA00005872"/>
    </source>
</evidence>
<evidence type="ECO:0000313" key="4">
    <source>
        <dbReference type="EMBL" id="KPP76513.1"/>
    </source>
</evidence>
<dbReference type="Pfam" id="PF09789">
    <property type="entry name" value="CC149"/>
    <property type="match status" value="1"/>
</dbReference>
<feature type="coiled-coil region" evidence="3">
    <location>
        <begin position="46"/>
        <end position="184"/>
    </location>
</feature>
<evidence type="ECO:0000313" key="5">
    <source>
        <dbReference type="Proteomes" id="UP000034805"/>
    </source>
</evidence>
<dbReference type="STRING" id="113540.ENSSFOP00015029000"/>
<dbReference type="AlphaFoldDB" id="A0A0N8K220"/>
<reference evidence="4 5" key="1">
    <citation type="submission" date="2015-08" db="EMBL/GenBank/DDBJ databases">
        <title>The genome of the Asian arowana (Scleropages formosus).</title>
        <authorList>
            <person name="Tan M.H."/>
            <person name="Gan H.M."/>
            <person name="Croft L.J."/>
            <person name="Austin C.M."/>
        </authorList>
    </citation>
    <scope>NUCLEOTIDE SEQUENCE [LARGE SCALE GENOMIC DNA]</scope>
    <source>
        <strain evidence="4">Aro1</strain>
    </source>
</reference>
<feature type="non-terminal residue" evidence="4">
    <location>
        <position position="195"/>
    </location>
</feature>
<dbReference type="EMBL" id="JARO02001093">
    <property type="protein sequence ID" value="KPP76513.1"/>
    <property type="molecule type" value="Genomic_DNA"/>
</dbReference>
<comment type="caution">
    <text evidence="4">The sequence shown here is derived from an EMBL/GenBank/DDBJ whole genome shotgun (WGS) entry which is preliminary data.</text>
</comment>
<accession>A0A0N8K220</accession>
<sequence length="195" mass="22962">METRRFRLKSGTRRRRDDVVSRVPLHLLLDLLSSRSRAQVNLAQLLRDARERSRQLADDVKELRQRLAEAQGDNKLLRMTIARQRLGDEEVGVRHFPPHEREDLVQQLEKAGLQNQELERSLKATSDELQDTQAERAALQEKVERLNRELVRVLGGHEDRIVDLDALCMENRYLQERYKQVQEELCLLKTSLMKY</sequence>
<evidence type="ECO:0000256" key="2">
    <source>
        <dbReference type="ARBA" id="ARBA00023054"/>
    </source>
</evidence>
<dbReference type="Proteomes" id="UP000034805">
    <property type="component" value="Unassembled WGS sequence"/>
</dbReference>
<comment type="similarity">
    <text evidence="1">Belongs to the CCDC149 family.</text>
</comment>
<dbReference type="PANTHER" id="PTHR21682">
    <property type="entry name" value="COILED-COIL DOMAIN-CONTAINING PROTEIN 149"/>
    <property type="match status" value="1"/>
</dbReference>
<keyword evidence="2 3" id="KW-0175">Coiled coil</keyword>
<dbReference type="PANTHER" id="PTHR21682:SF2">
    <property type="entry name" value="COILED-COIL DOMAIN-CONTAINING PROTEIN 149"/>
    <property type="match status" value="1"/>
</dbReference>
<name>A0A0N8K220_SCLFO</name>
<protein>
    <submittedName>
        <fullName evidence="4">Uncharacterized protein</fullName>
    </submittedName>
</protein>